<proteinExistence type="predicted"/>
<accession>A0A0S3PT45</accession>
<evidence type="ECO:0000313" key="5">
    <source>
        <dbReference type="Proteomes" id="UP000236884"/>
    </source>
</evidence>
<feature type="signal peptide" evidence="3">
    <location>
        <begin position="1"/>
        <end position="25"/>
    </location>
</feature>
<dbReference type="Proteomes" id="UP000236884">
    <property type="component" value="Chromosome"/>
</dbReference>
<feature type="compositionally biased region" description="Low complexity" evidence="1">
    <location>
        <begin position="110"/>
        <end position="122"/>
    </location>
</feature>
<keyword evidence="2" id="KW-1133">Transmembrane helix</keyword>
<keyword evidence="5" id="KW-1185">Reference proteome</keyword>
<keyword evidence="2" id="KW-0472">Membrane</keyword>
<dbReference type="EMBL" id="AP014946">
    <property type="protein sequence ID" value="BAT59074.1"/>
    <property type="molecule type" value="Genomic_DNA"/>
</dbReference>
<feature type="region of interest" description="Disordered" evidence="1">
    <location>
        <begin position="192"/>
        <end position="223"/>
    </location>
</feature>
<evidence type="ECO:0000313" key="4">
    <source>
        <dbReference type="EMBL" id="BAT59074.1"/>
    </source>
</evidence>
<evidence type="ECO:0000256" key="3">
    <source>
        <dbReference type="SAM" id="SignalP"/>
    </source>
</evidence>
<feature type="transmembrane region" description="Helical" evidence="2">
    <location>
        <begin position="298"/>
        <end position="319"/>
    </location>
</feature>
<feature type="compositionally biased region" description="Low complexity" evidence="1">
    <location>
        <begin position="193"/>
        <end position="213"/>
    </location>
</feature>
<name>A0A0S3PT45_9BRAD</name>
<sequence>MLRVRQGTVKLGFRSLILAGALAVAALVGVRSAAACDGRIVGSCKDYAITHSENGQSIGTPDATSARRSRRGFSRRSYSRRGSFRTTRAERRKARAEQREARRQARNEARSAASNDTDTPTPRARPRRGTDAAGFQRVHGVSQETLLFLPNTPKIGSSFVPSAPRVVDSPAAISALPLPTTTEDAVMSTFGGTNTPAESAATAASANPATAAAPTPPAATPPAATAAVASTPVQTKVIKAPPSPAPTMTAEQRARVAAQMTGGPTPSSNTGAAYAATPDTVAAPAAATQSPSGEGSSFLRYAMLAVAGILALGTMLRLAMN</sequence>
<feature type="compositionally biased region" description="Basic residues" evidence="1">
    <location>
        <begin position="67"/>
        <end position="83"/>
    </location>
</feature>
<organism evidence="4 5">
    <name type="scientific">Variibacter gotjawalensis</name>
    <dbReference type="NCBI Taxonomy" id="1333996"/>
    <lineage>
        <taxon>Bacteria</taxon>
        <taxon>Pseudomonadati</taxon>
        <taxon>Pseudomonadota</taxon>
        <taxon>Alphaproteobacteria</taxon>
        <taxon>Hyphomicrobiales</taxon>
        <taxon>Nitrobacteraceae</taxon>
        <taxon>Variibacter</taxon>
    </lineage>
</organism>
<reference evidence="4 5" key="1">
    <citation type="submission" date="2015-08" db="EMBL/GenBank/DDBJ databases">
        <title>Investigation of the bacterial diversity of lava forest soil.</title>
        <authorList>
            <person name="Lee J.S."/>
        </authorList>
    </citation>
    <scope>NUCLEOTIDE SEQUENCE [LARGE SCALE GENOMIC DNA]</scope>
    <source>
        <strain evidence="4 5">GJW-30</strain>
    </source>
</reference>
<dbReference type="AlphaFoldDB" id="A0A0S3PT45"/>
<evidence type="ECO:0000256" key="1">
    <source>
        <dbReference type="SAM" id="MobiDB-lite"/>
    </source>
</evidence>
<keyword evidence="2" id="KW-0812">Transmembrane</keyword>
<gene>
    <name evidence="4" type="ORF">GJW-30_1_01603</name>
</gene>
<feature type="region of interest" description="Disordered" evidence="1">
    <location>
        <begin position="52"/>
        <end position="137"/>
    </location>
</feature>
<dbReference type="KEGG" id="vgo:GJW-30_1_01603"/>
<protein>
    <submittedName>
        <fullName evidence="4">Uncharacterized protein</fullName>
    </submittedName>
</protein>
<evidence type="ECO:0000256" key="2">
    <source>
        <dbReference type="SAM" id="Phobius"/>
    </source>
</evidence>
<feature type="compositionally biased region" description="Basic and acidic residues" evidence="1">
    <location>
        <begin position="95"/>
        <end position="109"/>
    </location>
</feature>
<keyword evidence="3" id="KW-0732">Signal</keyword>
<feature type="chain" id="PRO_5006615623" evidence="3">
    <location>
        <begin position="26"/>
        <end position="321"/>
    </location>
</feature>